<evidence type="ECO:0000313" key="5">
    <source>
        <dbReference type="EMBL" id="PSW21970.1"/>
    </source>
</evidence>
<accession>A0A2T3P0D5</accession>
<dbReference type="Pfam" id="PF13302">
    <property type="entry name" value="Acetyltransf_3"/>
    <property type="match status" value="1"/>
</dbReference>
<dbReference type="Gene3D" id="3.40.630.30">
    <property type="match status" value="1"/>
</dbReference>
<protein>
    <submittedName>
        <fullName evidence="5">N-acetyltransferase</fullName>
    </submittedName>
</protein>
<comment type="similarity">
    <text evidence="3">Belongs to the acetyltransferase family. RimJ subfamily.</text>
</comment>
<comment type="caution">
    <text evidence="5">The sequence shown here is derived from an EMBL/GenBank/DDBJ whole genome shotgun (WGS) entry which is preliminary data.</text>
</comment>
<proteinExistence type="inferred from homology"/>
<dbReference type="PANTHER" id="PTHR43792">
    <property type="entry name" value="GNAT FAMILY, PUTATIVE (AFU_ORTHOLOGUE AFUA_3G00765)-RELATED-RELATED"/>
    <property type="match status" value="1"/>
</dbReference>
<dbReference type="AlphaFoldDB" id="A0A2T3P0D5"/>
<organism evidence="5 6">
    <name type="scientific">Photobacterium sanctipauli</name>
    <dbReference type="NCBI Taxonomy" id="1342794"/>
    <lineage>
        <taxon>Bacteria</taxon>
        <taxon>Pseudomonadati</taxon>
        <taxon>Pseudomonadota</taxon>
        <taxon>Gammaproteobacteria</taxon>
        <taxon>Vibrionales</taxon>
        <taxon>Vibrionaceae</taxon>
        <taxon>Photobacterium</taxon>
    </lineage>
</organism>
<evidence type="ECO:0000259" key="4">
    <source>
        <dbReference type="PROSITE" id="PS51186"/>
    </source>
</evidence>
<dbReference type="PROSITE" id="PS51186">
    <property type="entry name" value="GNAT"/>
    <property type="match status" value="1"/>
</dbReference>
<gene>
    <name evidence="5" type="ORF">C9I98_01520</name>
</gene>
<name>A0A2T3P0D5_9GAMM</name>
<keyword evidence="2" id="KW-0012">Acyltransferase</keyword>
<keyword evidence="1 5" id="KW-0808">Transferase</keyword>
<dbReference type="InterPro" id="IPR000182">
    <property type="entry name" value="GNAT_dom"/>
</dbReference>
<dbReference type="PANTHER" id="PTHR43792:SF8">
    <property type="entry name" value="[RIBOSOMAL PROTEIN US5]-ALANINE N-ACETYLTRANSFERASE"/>
    <property type="match status" value="1"/>
</dbReference>
<dbReference type="OrthoDB" id="9801656at2"/>
<evidence type="ECO:0000256" key="3">
    <source>
        <dbReference type="ARBA" id="ARBA00038502"/>
    </source>
</evidence>
<feature type="domain" description="N-acetyltransferase" evidence="4">
    <location>
        <begin position="18"/>
        <end position="188"/>
    </location>
</feature>
<dbReference type="Proteomes" id="UP000241771">
    <property type="component" value="Unassembled WGS sequence"/>
</dbReference>
<sequence>MRFEPLKQGQSIPLTSEYDIQLIVQDDLADILVMLENPKVTEYLFFAPAPESLYRGFFQPIIDDTQVAVNEGRWPEHPTVIIRDKSGRYMGMGGLTQVMLLEGNFEVGHQLPEHAWGKGIATAVCKTLTQLAFESLNAHKVAADCYAGNVGSYKTLEKCGYQQEGRSVDYYKLENGFDDRLYYGLSAADYERLVSK</sequence>
<dbReference type="InterPro" id="IPR051531">
    <property type="entry name" value="N-acetyltransferase"/>
</dbReference>
<dbReference type="EMBL" id="PYMA01000001">
    <property type="protein sequence ID" value="PSW21970.1"/>
    <property type="molecule type" value="Genomic_DNA"/>
</dbReference>
<reference evidence="5 6" key="1">
    <citation type="submission" date="2018-01" db="EMBL/GenBank/DDBJ databases">
        <title>Whole genome sequencing of Histamine producing bacteria.</title>
        <authorList>
            <person name="Butler K."/>
        </authorList>
    </citation>
    <scope>NUCLEOTIDE SEQUENCE [LARGE SCALE GENOMIC DNA]</scope>
    <source>
        <strain evidence="5 6">DSM 100436</strain>
    </source>
</reference>
<keyword evidence="6" id="KW-1185">Reference proteome</keyword>
<dbReference type="GO" id="GO:0016747">
    <property type="term" value="F:acyltransferase activity, transferring groups other than amino-acyl groups"/>
    <property type="evidence" value="ECO:0007669"/>
    <property type="project" value="InterPro"/>
</dbReference>
<evidence type="ECO:0000256" key="2">
    <source>
        <dbReference type="ARBA" id="ARBA00023315"/>
    </source>
</evidence>
<dbReference type="RefSeq" id="WP_036828122.1">
    <property type="nucleotide sequence ID" value="NZ_JGVO01000941.1"/>
</dbReference>
<evidence type="ECO:0000256" key="1">
    <source>
        <dbReference type="ARBA" id="ARBA00022679"/>
    </source>
</evidence>
<dbReference type="InterPro" id="IPR016181">
    <property type="entry name" value="Acyl_CoA_acyltransferase"/>
</dbReference>
<dbReference type="SUPFAM" id="SSF55729">
    <property type="entry name" value="Acyl-CoA N-acyltransferases (Nat)"/>
    <property type="match status" value="1"/>
</dbReference>
<evidence type="ECO:0000313" key="6">
    <source>
        <dbReference type="Proteomes" id="UP000241771"/>
    </source>
</evidence>